<reference evidence="6" key="1">
    <citation type="journal article" date="2019" name="Int. J. Syst. Evol. Microbiol.">
        <title>The Global Catalogue of Microorganisms (GCM) 10K type strain sequencing project: providing services to taxonomists for standard genome sequencing and annotation.</title>
        <authorList>
            <consortium name="The Broad Institute Genomics Platform"/>
            <consortium name="The Broad Institute Genome Sequencing Center for Infectious Disease"/>
            <person name="Wu L."/>
            <person name="Ma J."/>
        </authorList>
    </citation>
    <scope>NUCLEOTIDE SEQUENCE [LARGE SCALE GENOMIC DNA]</scope>
    <source>
        <strain evidence="6">JCM 17906</strain>
    </source>
</reference>
<keyword evidence="2" id="KW-0808">Transferase</keyword>
<dbReference type="PANTHER" id="PTHR45947:SF3">
    <property type="entry name" value="SULFOQUINOVOSYL TRANSFERASE SQD2"/>
    <property type="match status" value="1"/>
</dbReference>
<dbReference type="EMBL" id="BAABGT010000016">
    <property type="protein sequence ID" value="GAA4539636.1"/>
    <property type="molecule type" value="Genomic_DNA"/>
</dbReference>
<dbReference type="Pfam" id="PF13439">
    <property type="entry name" value="Glyco_transf_4"/>
    <property type="match status" value="1"/>
</dbReference>
<name>A0ABP8RIF7_9PSEU</name>
<feature type="domain" description="Glycosyltransferase subfamily 4-like N-terminal" evidence="4">
    <location>
        <begin position="15"/>
        <end position="197"/>
    </location>
</feature>
<accession>A0ABP8RIF7</accession>
<dbReference type="Proteomes" id="UP001501598">
    <property type="component" value="Unassembled WGS sequence"/>
</dbReference>
<evidence type="ECO:0000256" key="2">
    <source>
        <dbReference type="ARBA" id="ARBA00022679"/>
    </source>
</evidence>
<keyword evidence="1" id="KW-0328">Glycosyltransferase</keyword>
<protein>
    <submittedName>
        <fullName evidence="5">Glycosyltransferase family 4 protein</fullName>
    </submittedName>
</protein>
<feature type="domain" description="Glycosyl transferase family 1" evidence="3">
    <location>
        <begin position="214"/>
        <end position="373"/>
    </location>
</feature>
<dbReference type="SUPFAM" id="SSF53756">
    <property type="entry name" value="UDP-Glycosyltransferase/glycogen phosphorylase"/>
    <property type="match status" value="1"/>
</dbReference>
<keyword evidence="6" id="KW-1185">Reference proteome</keyword>
<dbReference type="InterPro" id="IPR001296">
    <property type="entry name" value="Glyco_trans_1"/>
</dbReference>
<evidence type="ECO:0000259" key="3">
    <source>
        <dbReference type="Pfam" id="PF00534"/>
    </source>
</evidence>
<evidence type="ECO:0000259" key="4">
    <source>
        <dbReference type="Pfam" id="PF13439"/>
    </source>
</evidence>
<evidence type="ECO:0000313" key="5">
    <source>
        <dbReference type="EMBL" id="GAA4539636.1"/>
    </source>
</evidence>
<gene>
    <name evidence="5" type="ORF">GCM10023175_11240</name>
</gene>
<proteinExistence type="predicted"/>
<comment type="caution">
    <text evidence="5">The sequence shown here is derived from an EMBL/GenBank/DDBJ whole genome shotgun (WGS) entry which is preliminary data.</text>
</comment>
<evidence type="ECO:0000313" key="6">
    <source>
        <dbReference type="Proteomes" id="UP001501598"/>
    </source>
</evidence>
<dbReference type="Pfam" id="PF00534">
    <property type="entry name" value="Glycos_transf_1"/>
    <property type="match status" value="1"/>
</dbReference>
<evidence type="ECO:0000256" key="1">
    <source>
        <dbReference type="ARBA" id="ARBA00022676"/>
    </source>
</evidence>
<dbReference type="Gene3D" id="3.40.50.2000">
    <property type="entry name" value="Glycogen Phosphorylase B"/>
    <property type="match status" value="2"/>
</dbReference>
<dbReference type="CDD" id="cd03801">
    <property type="entry name" value="GT4_PimA-like"/>
    <property type="match status" value="1"/>
</dbReference>
<sequence>MRVLLVSWEYPPVVVGGLGRHVHALARELAAAGHEVVVLCRQPTGSDASTHPTSDTVVDAVRVLRAAEDPIHLEFARDLVAWTLAMGHTLVRTALTRLGDWRPEVVHAHDWLVAHPATTLADVLGVPLVATLHATEAGRHSGWLPGPLNRAVHSVEWALANRADTVITCSRAMRTEAAQLYDLDPAAIHVVHNGIDARGWRVRRDRAAAVRERFAPGPGPVLVFVGRLEYEKGVQDLLAALPRIRRRHPGTRLLVAGTGTQREFLAGEVRRLRLGRAVSFTGHLPDRDLAALLVAADAVVLPSRYEPFGIVALEAAAAGATLVASTAGGLGELVVEGETGWSFPPADVPALAAAVDRALHAPAVAANHARTARARLREDFAWPTLAARTAALYAAAENGGERALPRPKIATGDLLAGAALLRRRPLLAGHVRDGGALGRGGLVVRDPVPHHARGGAHGDAVVRDVPAHDGVGAEHAAAPDAGAP</sequence>
<organism evidence="5 6">
    <name type="scientific">Pseudonocardia xishanensis</name>
    <dbReference type="NCBI Taxonomy" id="630995"/>
    <lineage>
        <taxon>Bacteria</taxon>
        <taxon>Bacillati</taxon>
        <taxon>Actinomycetota</taxon>
        <taxon>Actinomycetes</taxon>
        <taxon>Pseudonocardiales</taxon>
        <taxon>Pseudonocardiaceae</taxon>
        <taxon>Pseudonocardia</taxon>
    </lineage>
</organism>
<dbReference type="InterPro" id="IPR028098">
    <property type="entry name" value="Glyco_trans_4-like_N"/>
</dbReference>
<dbReference type="PANTHER" id="PTHR45947">
    <property type="entry name" value="SULFOQUINOVOSYL TRANSFERASE SQD2"/>
    <property type="match status" value="1"/>
</dbReference>
<dbReference type="InterPro" id="IPR050194">
    <property type="entry name" value="Glycosyltransferase_grp1"/>
</dbReference>